<sequence length="263" mass="27168">MNVAAARSFLFVPGHRPDRFAKAEAAGADVVVLDLEDAVGAQLKAVARENVRDWLEAGHEAVVRINAAGTPWFGEDAAVASALATAVMVPKAEDPEVLGELSGAAVIPLLETALGIVRSVALCGAPSVIRPAFGSVDLAAELGVDHRSQEALRHARSAVVLAAAATGRPGPIDGVTTALDDEGALTADVEAAITLGFTGKLCIHPRQVAHVNRGCTPSDADVRWARDVLAASADGSVAVLNGQMIDRPVLLRAERILARVATH</sequence>
<dbReference type="InterPro" id="IPR015813">
    <property type="entry name" value="Pyrv/PenolPyrv_kinase-like_dom"/>
</dbReference>
<dbReference type="GO" id="GO:0006107">
    <property type="term" value="P:oxaloacetate metabolic process"/>
    <property type="evidence" value="ECO:0007669"/>
    <property type="project" value="TreeGrafter"/>
</dbReference>
<evidence type="ECO:0000313" key="7">
    <source>
        <dbReference type="EMBL" id="SEP14016.1"/>
    </source>
</evidence>
<gene>
    <name evidence="7" type="ORF">SAMN04489732_1049</name>
</gene>
<dbReference type="EMBL" id="FOEF01000004">
    <property type="protein sequence ID" value="SEP14016.1"/>
    <property type="molecule type" value="Genomic_DNA"/>
</dbReference>
<dbReference type="GO" id="GO:0000287">
    <property type="term" value="F:magnesium ion binding"/>
    <property type="evidence" value="ECO:0007669"/>
    <property type="project" value="TreeGrafter"/>
</dbReference>
<dbReference type="Gene3D" id="3.20.20.60">
    <property type="entry name" value="Phosphoenolpyruvate-binding domains"/>
    <property type="match status" value="1"/>
</dbReference>
<evidence type="ECO:0000256" key="1">
    <source>
        <dbReference type="ARBA" id="ARBA00001946"/>
    </source>
</evidence>
<keyword evidence="8" id="KW-1185">Reference proteome</keyword>
<dbReference type="Pfam" id="PF03328">
    <property type="entry name" value="HpcH_HpaI"/>
    <property type="match status" value="1"/>
</dbReference>
<evidence type="ECO:0000256" key="4">
    <source>
        <dbReference type="PIRSR" id="PIRSR015582-1"/>
    </source>
</evidence>
<keyword evidence="3 5" id="KW-0460">Magnesium</keyword>
<dbReference type="STRING" id="394193.SAMN04489732_1049"/>
<dbReference type="AlphaFoldDB" id="A0A1H8VEX1"/>
<keyword evidence="7" id="KW-0456">Lyase</keyword>
<dbReference type="RefSeq" id="WP_091616376.1">
    <property type="nucleotide sequence ID" value="NZ_FOEF01000004.1"/>
</dbReference>
<feature type="binding site" evidence="5">
    <location>
        <position position="111"/>
    </location>
    <ligand>
        <name>Mg(2+)</name>
        <dbReference type="ChEBI" id="CHEBI:18420"/>
    </ligand>
</feature>
<accession>A0A1H8VEX1</accession>
<keyword evidence="2 5" id="KW-0479">Metal-binding</keyword>
<evidence type="ECO:0000256" key="3">
    <source>
        <dbReference type="ARBA" id="ARBA00022842"/>
    </source>
</evidence>
<feature type="binding site" evidence="4">
    <location>
        <position position="64"/>
    </location>
    <ligand>
        <name>substrate</name>
    </ligand>
</feature>
<dbReference type="PANTHER" id="PTHR32308">
    <property type="entry name" value="LYASE BETA SUBUNIT, PUTATIVE (AFU_ORTHOLOGUE AFUA_4G13030)-RELATED"/>
    <property type="match status" value="1"/>
</dbReference>
<dbReference type="InterPro" id="IPR040442">
    <property type="entry name" value="Pyrv_kinase-like_dom_sf"/>
</dbReference>
<dbReference type="PIRSF" id="PIRSF015582">
    <property type="entry name" value="Cit_lyase_B"/>
    <property type="match status" value="1"/>
</dbReference>
<evidence type="ECO:0000256" key="2">
    <source>
        <dbReference type="ARBA" id="ARBA00022723"/>
    </source>
</evidence>
<dbReference type="SUPFAM" id="SSF51621">
    <property type="entry name" value="Phosphoenolpyruvate/pyruvate domain"/>
    <property type="match status" value="1"/>
</dbReference>
<dbReference type="GO" id="GO:0016829">
    <property type="term" value="F:lyase activity"/>
    <property type="evidence" value="ECO:0007669"/>
    <property type="project" value="UniProtKB-KW"/>
</dbReference>
<reference evidence="8" key="1">
    <citation type="submission" date="2016-10" db="EMBL/GenBank/DDBJ databases">
        <authorList>
            <person name="Varghese N."/>
            <person name="Submissions S."/>
        </authorList>
    </citation>
    <scope>NUCLEOTIDE SEQUENCE [LARGE SCALE GENOMIC DNA]</scope>
    <source>
        <strain evidence="8">DSM 44993</strain>
    </source>
</reference>
<organism evidence="7 8">
    <name type="scientific">Amycolatopsis saalfeldensis</name>
    <dbReference type="NCBI Taxonomy" id="394193"/>
    <lineage>
        <taxon>Bacteria</taxon>
        <taxon>Bacillati</taxon>
        <taxon>Actinomycetota</taxon>
        <taxon>Actinomycetes</taxon>
        <taxon>Pseudonocardiales</taxon>
        <taxon>Pseudonocardiaceae</taxon>
        <taxon>Amycolatopsis</taxon>
    </lineage>
</organism>
<feature type="binding site" evidence="4">
    <location>
        <position position="111"/>
    </location>
    <ligand>
        <name>substrate</name>
    </ligand>
</feature>
<proteinExistence type="predicted"/>
<dbReference type="InterPro" id="IPR011206">
    <property type="entry name" value="Citrate_lyase_beta/mcl1/mcl2"/>
</dbReference>
<feature type="domain" description="HpcH/HpaI aldolase/citrate lyase" evidence="6">
    <location>
        <begin position="7"/>
        <end position="205"/>
    </location>
</feature>
<protein>
    <submittedName>
        <fullName evidence="7">Citrate lyase subunit beta / citryl-CoA lyase</fullName>
    </submittedName>
</protein>
<dbReference type="Proteomes" id="UP000198582">
    <property type="component" value="Unassembled WGS sequence"/>
</dbReference>
<name>A0A1H8VEX1_9PSEU</name>
<dbReference type="OrthoDB" id="5172636at2"/>
<comment type="cofactor">
    <cofactor evidence="1">
        <name>Mg(2+)</name>
        <dbReference type="ChEBI" id="CHEBI:18420"/>
    </cofactor>
</comment>
<dbReference type="PANTHER" id="PTHR32308:SF10">
    <property type="entry name" value="CITRATE LYASE SUBUNIT BETA"/>
    <property type="match status" value="1"/>
</dbReference>
<evidence type="ECO:0000256" key="5">
    <source>
        <dbReference type="PIRSR" id="PIRSR015582-2"/>
    </source>
</evidence>
<evidence type="ECO:0000313" key="8">
    <source>
        <dbReference type="Proteomes" id="UP000198582"/>
    </source>
</evidence>
<evidence type="ECO:0000259" key="6">
    <source>
        <dbReference type="Pfam" id="PF03328"/>
    </source>
</evidence>
<dbReference type="InterPro" id="IPR005000">
    <property type="entry name" value="Aldolase/citrate-lyase_domain"/>
</dbReference>
<feature type="binding site" evidence="5">
    <location>
        <position position="137"/>
    </location>
    <ligand>
        <name>Mg(2+)</name>
        <dbReference type="ChEBI" id="CHEBI:18420"/>
    </ligand>
</feature>